<dbReference type="InterPro" id="IPR036291">
    <property type="entry name" value="NAD(P)-bd_dom_sf"/>
</dbReference>
<dbReference type="SUPFAM" id="SSF51735">
    <property type="entry name" value="NAD(P)-binding Rossmann-fold domains"/>
    <property type="match status" value="1"/>
</dbReference>
<protein>
    <submittedName>
        <fullName evidence="2">NAD(P)-bd_dom domain-containing protein</fullName>
    </submittedName>
</protein>
<dbReference type="Gene3D" id="3.40.50.720">
    <property type="entry name" value="NAD(P)-binding Rossmann-like Domain"/>
    <property type="match status" value="1"/>
</dbReference>
<dbReference type="GO" id="GO:0042602">
    <property type="term" value="F:riboflavin reductase (NADPH) activity"/>
    <property type="evidence" value="ECO:0007669"/>
    <property type="project" value="TreeGrafter"/>
</dbReference>
<organism evidence="2">
    <name type="scientific">Anopheles atroparvus</name>
    <name type="common">European mosquito</name>
    <dbReference type="NCBI Taxonomy" id="41427"/>
    <lineage>
        <taxon>Eukaryota</taxon>
        <taxon>Metazoa</taxon>
        <taxon>Ecdysozoa</taxon>
        <taxon>Arthropoda</taxon>
        <taxon>Hexapoda</taxon>
        <taxon>Insecta</taxon>
        <taxon>Pterygota</taxon>
        <taxon>Neoptera</taxon>
        <taxon>Endopterygota</taxon>
        <taxon>Diptera</taxon>
        <taxon>Nematocera</taxon>
        <taxon>Culicoidea</taxon>
        <taxon>Culicidae</taxon>
        <taxon>Anophelinae</taxon>
        <taxon>Anopheles</taxon>
    </lineage>
</organism>
<dbReference type="PANTHER" id="PTHR43355">
    <property type="entry name" value="FLAVIN REDUCTASE (NADPH)"/>
    <property type="match status" value="1"/>
</dbReference>
<dbReference type="VEuPathDB" id="VectorBase:AATE014444"/>
<dbReference type="InterPro" id="IPR016040">
    <property type="entry name" value="NAD(P)-bd_dom"/>
</dbReference>
<sequence length="230" mass="25264">LQCSCCTGKRCTRSISEHVVETFLRSKMQKIVFFGGTGMTGQCAVRYALQKGMAVRLLVRSEATVPEDLTGKVELIKGDVTKPDDVKKAIEGQELVCVVLGTRNELKPTTAMSEGMTNIIAAMKEASLKKFSVCLSSFLFMDPEKVPGMFVNINGEHRRMLEMVKACGLEYRAVLPPHIADEPQAKFDTAYDKPPGHSRSISKLDLGQFLVDCLFDEAHSGKVIGICTVK</sequence>
<evidence type="ECO:0000259" key="1">
    <source>
        <dbReference type="Pfam" id="PF13460"/>
    </source>
</evidence>
<dbReference type="EnsemblMetazoa" id="AATE014444-RA">
    <property type="protein sequence ID" value="AATE014444-PA.1"/>
    <property type="gene ID" value="AATE014444"/>
</dbReference>
<dbReference type="GO" id="GO:0004074">
    <property type="term" value="F:biliverdin reductase [NAD(P)H] activity"/>
    <property type="evidence" value="ECO:0007669"/>
    <property type="project" value="TreeGrafter"/>
</dbReference>
<dbReference type="PANTHER" id="PTHR43355:SF2">
    <property type="entry name" value="FLAVIN REDUCTASE (NADPH)"/>
    <property type="match status" value="1"/>
</dbReference>
<accession>A0A182JAH9</accession>
<dbReference type="AlphaFoldDB" id="A0A182JAH9"/>
<proteinExistence type="predicted"/>
<dbReference type="STRING" id="41427.A0A182JAH9"/>
<dbReference type="CDD" id="cd05244">
    <property type="entry name" value="BVR-B_like_SDR_a"/>
    <property type="match status" value="1"/>
</dbReference>
<evidence type="ECO:0000313" key="2">
    <source>
        <dbReference type="EnsemblMetazoa" id="AATE014444-PA.1"/>
    </source>
</evidence>
<feature type="domain" description="NAD(P)-binding" evidence="1">
    <location>
        <begin position="35"/>
        <end position="216"/>
    </location>
</feature>
<reference evidence="2" key="1">
    <citation type="submission" date="2022-08" db="UniProtKB">
        <authorList>
            <consortium name="EnsemblMetazoa"/>
        </authorList>
    </citation>
    <scope>IDENTIFICATION</scope>
    <source>
        <strain evidence="2">EBRO</strain>
    </source>
</reference>
<dbReference type="InterPro" id="IPR051606">
    <property type="entry name" value="Polyketide_Oxido-like"/>
</dbReference>
<name>A0A182JAH9_ANOAO</name>
<dbReference type="Pfam" id="PF13460">
    <property type="entry name" value="NAD_binding_10"/>
    <property type="match status" value="1"/>
</dbReference>